<proteinExistence type="inferred from homology"/>
<accession>A0A9P7GCV3</accession>
<dbReference type="Proteomes" id="UP000775547">
    <property type="component" value="Unassembled WGS sequence"/>
</dbReference>
<dbReference type="OrthoDB" id="17415at2759"/>
<dbReference type="AlphaFoldDB" id="A0A9P7GCV3"/>
<evidence type="ECO:0000256" key="1">
    <source>
        <dbReference type="ARBA" id="ARBA00004173"/>
    </source>
</evidence>
<gene>
    <name evidence="9" type="ORF">DXG03_009463</name>
</gene>
<evidence type="ECO:0000256" key="2">
    <source>
        <dbReference type="ARBA" id="ARBA00005891"/>
    </source>
</evidence>
<name>A0A9P7GCV3_9AGAR</name>
<dbReference type="GO" id="GO:0032259">
    <property type="term" value="P:methylation"/>
    <property type="evidence" value="ECO:0007669"/>
    <property type="project" value="UniProtKB-KW"/>
</dbReference>
<organism evidence="9 10">
    <name type="scientific">Asterophora parasitica</name>
    <dbReference type="NCBI Taxonomy" id="117018"/>
    <lineage>
        <taxon>Eukaryota</taxon>
        <taxon>Fungi</taxon>
        <taxon>Dikarya</taxon>
        <taxon>Basidiomycota</taxon>
        <taxon>Agaricomycotina</taxon>
        <taxon>Agaricomycetes</taxon>
        <taxon>Agaricomycetidae</taxon>
        <taxon>Agaricales</taxon>
        <taxon>Tricholomatineae</taxon>
        <taxon>Lyophyllaceae</taxon>
        <taxon>Asterophora</taxon>
    </lineage>
</organism>
<feature type="region of interest" description="Disordered" evidence="8">
    <location>
        <begin position="478"/>
        <end position="498"/>
    </location>
</feature>
<dbReference type="EMBL" id="JABCKV010000009">
    <property type="protein sequence ID" value="KAG5647526.1"/>
    <property type="molecule type" value="Genomic_DNA"/>
</dbReference>
<dbReference type="GO" id="GO:0035243">
    <property type="term" value="F:protein-arginine omega-N symmetric methyltransferase activity"/>
    <property type="evidence" value="ECO:0007669"/>
    <property type="project" value="UniProtKB-EC"/>
</dbReference>
<feature type="region of interest" description="Disordered" evidence="8">
    <location>
        <begin position="23"/>
        <end position="47"/>
    </location>
</feature>
<comment type="function">
    <text evidence="7">Arginine methyltransferase involved in the assembly or stability of mitochondrial NADH:ubiquinone oxidoreductase complex (complex I).</text>
</comment>
<comment type="similarity">
    <text evidence="2 7">Belongs to the NDUFAF7 family.</text>
</comment>
<dbReference type="SUPFAM" id="SSF53335">
    <property type="entry name" value="S-adenosyl-L-methionine-dependent methyltransferases"/>
    <property type="match status" value="1"/>
</dbReference>
<evidence type="ECO:0000256" key="3">
    <source>
        <dbReference type="ARBA" id="ARBA00022603"/>
    </source>
</evidence>
<dbReference type="InterPro" id="IPR029063">
    <property type="entry name" value="SAM-dependent_MTases_sf"/>
</dbReference>
<evidence type="ECO:0000313" key="10">
    <source>
        <dbReference type="Proteomes" id="UP000775547"/>
    </source>
</evidence>
<dbReference type="Pfam" id="PF02636">
    <property type="entry name" value="Methyltransf_28"/>
    <property type="match status" value="1"/>
</dbReference>
<evidence type="ECO:0000256" key="7">
    <source>
        <dbReference type="RuleBase" id="RU364114"/>
    </source>
</evidence>
<comment type="subcellular location">
    <subcellularLocation>
        <location evidence="1 7">Mitochondrion</location>
    </subcellularLocation>
</comment>
<comment type="catalytic activity">
    <reaction evidence="6 7">
        <text>L-arginyl-[protein] + 2 S-adenosyl-L-methionine = N(omega),N(omega)'-dimethyl-L-arginyl-[protein] + 2 S-adenosyl-L-homocysteine + 2 H(+)</text>
        <dbReference type="Rhea" id="RHEA:48108"/>
        <dbReference type="Rhea" id="RHEA-COMP:10532"/>
        <dbReference type="Rhea" id="RHEA-COMP:11992"/>
        <dbReference type="ChEBI" id="CHEBI:15378"/>
        <dbReference type="ChEBI" id="CHEBI:29965"/>
        <dbReference type="ChEBI" id="CHEBI:57856"/>
        <dbReference type="ChEBI" id="CHEBI:59789"/>
        <dbReference type="ChEBI" id="CHEBI:88221"/>
        <dbReference type="EC" id="2.1.1.320"/>
    </reaction>
</comment>
<evidence type="ECO:0000256" key="8">
    <source>
        <dbReference type="SAM" id="MobiDB-lite"/>
    </source>
</evidence>
<evidence type="ECO:0000256" key="6">
    <source>
        <dbReference type="ARBA" id="ARBA00048612"/>
    </source>
</evidence>
<comment type="caution">
    <text evidence="9">The sequence shown here is derived from an EMBL/GenBank/DDBJ whole genome shotgun (WGS) entry which is preliminary data.</text>
</comment>
<evidence type="ECO:0000256" key="4">
    <source>
        <dbReference type="ARBA" id="ARBA00022679"/>
    </source>
</evidence>
<evidence type="ECO:0000313" key="9">
    <source>
        <dbReference type="EMBL" id="KAG5647526.1"/>
    </source>
</evidence>
<dbReference type="PANTHER" id="PTHR12049:SF5">
    <property type="entry name" value="PROTEIN ARGININE METHYLTRANSFERASE NDUFAF7 HOMOLOG, MITOCHONDRIAL"/>
    <property type="match status" value="1"/>
</dbReference>
<dbReference type="PANTHER" id="PTHR12049">
    <property type="entry name" value="PROTEIN ARGININE METHYLTRANSFERASE NDUFAF7, MITOCHONDRIAL"/>
    <property type="match status" value="1"/>
</dbReference>
<sequence length="542" mass="62167">MLPLGAASSRCLRKSLSHDFLRRPLSSTPSRAKFKPKAKVATKNDPHVPRDKWNYNVSPLIQSSVTKHAELKMVDANSLESATEPPRGVKMLVRDFIEDSLYNPNYGYFPKQATIFNTDNSTVDFELLRDSVEFQEAVSEKYAAYGADKHSGPGRQLWHTPTELFKPWFGRAIAQCLVAEYLLKYFPYEDFIIYEIGAGNGTLAMDILDHLRDEYPEVYERTRYNIIEISGSLVTLQKQRLSKVHPNVKVTHKSIFHWKTKEPAPCFFVAMEVIDNFAHDLIRYDLRTMEPYQGVVTVDAQGDFDTIYTPVTDPLIKEFLELRRRLKHPLPVNRVMQSSGMLRNFYLSLPFAPNLSTEEYIPTRMLSLLRTLRRYFPRHRLLLSDFSSLPDTISGITAPVVQTRFRNVTVPCSTLQVRQGYFDIFFPTNFERLRDMYEYTVSHAPPESCGPDPLLPMRSTPLTTNSTPMLLGDEYFSSHRPSNRRSPLDGAASASGLPVGERKSSVFTHSEFMETYADLSKTQLKNGENPMLDFYKNVKFLF</sequence>
<evidence type="ECO:0000256" key="5">
    <source>
        <dbReference type="ARBA" id="ARBA00023128"/>
    </source>
</evidence>
<dbReference type="InterPro" id="IPR038375">
    <property type="entry name" value="NDUFAF7_sf"/>
</dbReference>
<protein>
    <recommendedName>
        <fullName evidence="7">Protein arginine methyltransferase NDUFAF7</fullName>
        <ecNumber evidence="7">2.1.1.320</ecNumber>
    </recommendedName>
</protein>
<keyword evidence="3 7" id="KW-0489">Methyltransferase</keyword>
<keyword evidence="10" id="KW-1185">Reference proteome</keyword>
<dbReference type="Gene3D" id="3.40.50.12710">
    <property type="match status" value="1"/>
</dbReference>
<reference evidence="9" key="2">
    <citation type="submission" date="2021-10" db="EMBL/GenBank/DDBJ databases">
        <title>Phylogenomics reveals ancestral predisposition of the termite-cultivated fungus Termitomyces towards a domesticated lifestyle.</title>
        <authorList>
            <person name="Auxier B."/>
            <person name="Grum-Grzhimaylo A."/>
            <person name="Cardenas M.E."/>
            <person name="Lodge J.D."/>
            <person name="Laessoe T."/>
            <person name="Pedersen O."/>
            <person name="Smith M.E."/>
            <person name="Kuyper T.W."/>
            <person name="Franco-Molano E.A."/>
            <person name="Baroni T.J."/>
            <person name="Aanen D.K."/>
        </authorList>
    </citation>
    <scope>NUCLEOTIDE SEQUENCE</scope>
    <source>
        <strain evidence="9">AP01</strain>
        <tissue evidence="9">Mycelium</tissue>
    </source>
</reference>
<reference evidence="9" key="1">
    <citation type="submission" date="2020-07" db="EMBL/GenBank/DDBJ databases">
        <authorList>
            <person name="Nieuwenhuis M."/>
            <person name="Van De Peppel L.J.J."/>
        </authorList>
    </citation>
    <scope>NUCLEOTIDE SEQUENCE</scope>
    <source>
        <strain evidence="9">AP01</strain>
        <tissue evidence="9">Mycelium</tissue>
    </source>
</reference>
<keyword evidence="5 7" id="KW-0496">Mitochondrion</keyword>
<keyword evidence="4 7" id="KW-0808">Transferase</keyword>
<dbReference type="InterPro" id="IPR003788">
    <property type="entry name" value="NDUFAF7"/>
</dbReference>
<dbReference type="GO" id="GO:0005739">
    <property type="term" value="C:mitochondrion"/>
    <property type="evidence" value="ECO:0007669"/>
    <property type="project" value="UniProtKB-SubCell"/>
</dbReference>
<dbReference type="EC" id="2.1.1.320" evidence="7"/>